<dbReference type="AlphaFoldDB" id="A0A0J6YMS6"/>
<accession>A0A0J6YMS6</accession>
<proteinExistence type="predicted"/>
<dbReference type="EMBL" id="DS028100">
    <property type="protein sequence ID" value="KMP09981.1"/>
    <property type="molecule type" value="Genomic_DNA"/>
</dbReference>
<reference evidence="2" key="1">
    <citation type="journal article" date="2010" name="Genome Res.">
        <title>Population genomic sequencing of Coccidioides fungi reveals recent hybridization and transposon control.</title>
        <authorList>
            <person name="Neafsey D.E."/>
            <person name="Barker B.M."/>
            <person name="Sharpton T.J."/>
            <person name="Stajich J.E."/>
            <person name="Park D.J."/>
            <person name="Whiston E."/>
            <person name="Hung C.-Y."/>
            <person name="McMahan C."/>
            <person name="White J."/>
            <person name="Sykes S."/>
            <person name="Heiman D."/>
            <person name="Young S."/>
            <person name="Zeng Q."/>
            <person name="Abouelleil A."/>
            <person name="Aftuck L."/>
            <person name="Bessette D."/>
            <person name="Brown A."/>
            <person name="FitzGerald M."/>
            <person name="Lui A."/>
            <person name="Macdonald J.P."/>
            <person name="Priest M."/>
            <person name="Orbach M.J."/>
            <person name="Galgiani J.N."/>
            <person name="Kirkland T.N."/>
            <person name="Cole G.T."/>
            <person name="Birren B.W."/>
            <person name="Henn M.R."/>
            <person name="Taylor J.W."/>
            <person name="Rounsley S.D."/>
        </authorList>
    </citation>
    <scope>NUCLEOTIDE SEQUENCE [LARGE SCALE GENOMIC DNA]</scope>
    <source>
        <strain evidence="2">RMSCC 2394</strain>
    </source>
</reference>
<evidence type="ECO:0000313" key="1">
    <source>
        <dbReference type="EMBL" id="KMP09981.1"/>
    </source>
</evidence>
<protein>
    <submittedName>
        <fullName evidence="1">Uncharacterized protein</fullName>
    </submittedName>
</protein>
<sequence length="132" mass="14968">MQRRQQMRGDRTAKGKEEVTEFEPGCVLAEKYIVLDMHNLQLAPFRHGPRSLAVREIRIRTTIILWTGGEVQDPQSGERANEGGLCVQRIPESALRLRVTGWLGPRDLTMDEADCKQVMCKVASAMRYGVRT</sequence>
<gene>
    <name evidence="1" type="ORF">CIRG_09214</name>
</gene>
<evidence type="ECO:0000313" key="2">
    <source>
        <dbReference type="Proteomes" id="UP000054565"/>
    </source>
</evidence>
<dbReference type="Proteomes" id="UP000054565">
    <property type="component" value="Unassembled WGS sequence"/>
</dbReference>
<name>A0A0J6YMS6_COCIT</name>
<organism evidence="1 2">
    <name type="scientific">Coccidioides immitis RMSCC 2394</name>
    <dbReference type="NCBI Taxonomy" id="404692"/>
    <lineage>
        <taxon>Eukaryota</taxon>
        <taxon>Fungi</taxon>
        <taxon>Dikarya</taxon>
        <taxon>Ascomycota</taxon>
        <taxon>Pezizomycotina</taxon>
        <taxon>Eurotiomycetes</taxon>
        <taxon>Eurotiomycetidae</taxon>
        <taxon>Onygenales</taxon>
        <taxon>Onygenaceae</taxon>
        <taxon>Coccidioides</taxon>
    </lineage>
</organism>